<protein>
    <submittedName>
        <fullName evidence="1">Uncharacterized protein</fullName>
    </submittedName>
</protein>
<organism evidence="1 2">
    <name type="scientific">Chlamydomonas eustigma</name>
    <dbReference type="NCBI Taxonomy" id="1157962"/>
    <lineage>
        <taxon>Eukaryota</taxon>
        <taxon>Viridiplantae</taxon>
        <taxon>Chlorophyta</taxon>
        <taxon>core chlorophytes</taxon>
        <taxon>Chlorophyceae</taxon>
        <taxon>CS clade</taxon>
        <taxon>Chlamydomonadales</taxon>
        <taxon>Chlamydomonadaceae</taxon>
        <taxon>Chlamydomonas</taxon>
    </lineage>
</organism>
<gene>
    <name evidence="1" type="ORF">CEUSTIGMA_g13648.t1</name>
</gene>
<dbReference type="Proteomes" id="UP000232323">
    <property type="component" value="Unassembled WGS sequence"/>
</dbReference>
<name>A0A250XT48_9CHLO</name>
<keyword evidence="2" id="KW-1185">Reference proteome</keyword>
<dbReference type="AlphaFoldDB" id="A0A250XT48"/>
<proteinExistence type="predicted"/>
<reference evidence="1 2" key="1">
    <citation type="submission" date="2017-08" db="EMBL/GenBank/DDBJ databases">
        <title>Acidophilic green algal genome provides insights into adaptation to an acidic environment.</title>
        <authorList>
            <person name="Hirooka S."/>
            <person name="Hirose Y."/>
            <person name="Kanesaki Y."/>
            <person name="Higuchi S."/>
            <person name="Fujiwara T."/>
            <person name="Onuma R."/>
            <person name="Era A."/>
            <person name="Ohbayashi R."/>
            <person name="Uzuka A."/>
            <person name="Nozaki H."/>
            <person name="Yoshikawa H."/>
            <person name="Miyagishima S.Y."/>
        </authorList>
    </citation>
    <scope>NUCLEOTIDE SEQUENCE [LARGE SCALE GENOMIC DNA]</scope>
    <source>
        <strain evidence="1 2">NIES-2499</strain>
    </source>
</reference>
<accession>A0A250XT48</accession>
<evidence type="ECO:0000313" key="1">
    <source>
        <dbReference type="EMBL" id="GAX86235.1"/>
    </source>
</evidence>
<sequence>MIQYFTLESVSARVQLKVDLVPFHVDLNRLKGYGLGRPTIDNPVTSIVSGVAVYKEDSTESVADDRDICGKVDPRWVQALASDLEGPHHCVKAVYDDYMLCIECRDSESYATAMEAVLSYSMPHIIHPFYFEIQRRIECPTSLIDTPGFNFCLLLFVKRMMYQSPNKRARSNGEPDFAWRPNDYPDQIDGILDYYGLTSLQQVASATLTCMHSLREVYFFGKRFKSPHCSGSKALFHQAVEQYRQTAHLVRIPDRGDAECVSQKFFGAAQAFHDDVMETDFTELTNEQLCQYLHTGTITNQRTPKPSLMDQWNRMLFHYIEDAAKFSLIQRNIEQTARIHAMESRLHAAERVADLTTLLDDANIREA</sequence>
<dbReference type="EMBL" id="BEGY01000249">
    <property type="protein sequence ID" value="GAX86235.1"/>
    <property type="molecule type" value="Genomic_DNA"/>
</dbReference>
<comment type="caution">
    <text evidence="1">The sequence shown here is derived from an EMBL/GenBank/DDBJ whole genome shotgun (WGS) entry which is preliminary data.</text>
</comment>
<evidence type="ECO:0000313" key="2">
    <source>
        <dbReference type="Proteomes" id="UP000232323"/>
    </source>
</evidence>